<feature type="compositionally biased region" description="Basic and acidic residues" evidence="3">
    <location>
        <begin position="597"/>
        <end position="607"/>
    </location>
</feature>
<feature type="compositionally biased region" description="Low complexity" evidence="3">
    <location>
        <begin position="397"/>
        <end position="425"/>
    </location>
</feature>
<feature type="compositionally biased region" description="Basic and acidic residues" evidence="3">
    <location>
        <begin position="566"/>
        <end position="582"/>
    </location>
</feature>
<feature type="domain" description="IRS-type PTB" evidence="5">
    <location>
        <begin position="158"/>
        <end position="261"/>
    </location>
</feature>
<proteinExistence type="inferred from homology"/>
<dbReference type="PROSITE" id="PS50003">
    <property type="entry name" value="PH_DOMAIN"/>
    <property type="match status" value="1"/>
</dbReference>
<feature type="compositionally biased region" description="Acidic residues" evidence="3">
    <location>
        <begin position="608"/>
        <end position="621"/>
    </location>
</feature>
<dbReference type="Gene3D" id="2.30.29.30">
    <property type="entry name" value="Pleckstrin-homology domain (PH domain)/Phosphotyrosine-binding domain (PTB)"/>
    <property type="match status" value="2"/>
</dbReference>
<dbReference type="Proteomes" id="UP001482620">
    <property type="component" value="Unassembled WGS sequence"/>
</dbReference>
<dbReference type="InterPro" id="IPR011993">
    <property type="entry name" value="PH-like_dom_sf"/>
</dbReference>
<reference evidence="6 7" key="1">
    <citation type="submission" date="2021-06" db="EMBL/GenBank/DDBJ databases">
        <authorList>
            <person name="Palmer J.M."/>
        </authorList>
    </citation>
    <scope>NUCLEOTIDE SEQUENCE [LARGE SCALE GENOMIC DNA]</scope>
    <source>
        <strain evidence="7">if_2019</strain>
        <tissue evidence="6">Muscle</tissue>
    </source>
</reference>
<dbReference type="InterPro" id="IPR037751">
    <property type="entry name" value="Dok1/2/3_PTB"/>
</dbReference>
<evidence type="ECO:0000256" key="1">
    <source>
        <dbReference type="ARBA" id="ARBA00010955"/>
    </source>
</evidence>
<keyword evidence="7" id="KW-1185">Reference proteome</keyword>
<evidence type="ECO:0000259" key="5">
    <source>
        <dbReference type="PROSITE" id="PS51064"/>
    </source>
</evidence>
<feature type="region of interest" description="Disordered" evidence="3">
    <location>
        <begin position="258"/>
        <end position="298"/>
    </location>
</feature>
<organism evidence="6 7">
    <name type="scientific">Ilyodon furcidens</name>
    <name type="common">goldbreast splitfin</name>
    <dbReference type="NCBI Taxonomy" id="33524"/>
    <lineage>
        <taxon>Eukaryota</taxon>
        <taxon>Metazoa</taxon>
        <taxon>Chordata</taxon>
        <taxon>Craniata</taxon>
        <taxon>Vertebrata</taxon>
        <taxon>Euteleostomi</taxon>
        <taxon>Actinopterygii</taxon>
        <taxon>Neopterygii</taxon>
        <taxon>Teleostei</taxon>
        <taxon>Neoteleostei</taxon>
        <taxon>Acanthomorphata</taxon>
        <taxon>Ovalentaria</taxon>
        <taxon>Atherinomorphae</taxon>
        <taxon>Cyprinodontiformes</taxon>
        <taxon>Goodeidae</taxon>
        <taxon>Ilyodon</taxon>
    </lineage>
</organism>
<feature type="region of interest" description="Disordered" evidence="3">
    <location>
        <begin position="442"/>
        <end position="463"/>
    </location>
</feature>
<comment type="caution">
    <text evidence="6">The sequence shown here is derived from an EMBL/GenBank/DDBJ whole genome shotgun (WGS) entry which is preliminary data.</text>
</comment>
<dbReference type="PANTHER" id="PTHR21258:SF14">
    <property type="entry name" value="DOCKING PROTEIN 2"/>
    <property type="match status" value="1"/>
</dbReference>
<name>A0ABV0SZC5_9TELE</name>
<dbReference type="CDD" id="cd14676">
    <property type="entry name" value="PH_DOK1_2_3"/>
    <property type="match status" value="1"/>
</dbReference>
<dbReference type="PROSITE" id="PS51064">
    <property type="entry name" value="IRS_PTB"/>
    <property type="match status" value="1"/>
</dbReference>
<dbReference type="InterPro" id="IPR001849">
    <property type="entry name" value="PH_domain"/>
</dbReference>
<sequence>MEGDVRKQGMLFIQQQRFGKKWKRIWCVLYRESSCSISRLEFFECKDGGNVEKNDKTLRKQHENKKVIRLADCIRVTEVEMDGCPRDTGSFLVETTEKIFVFAADRHQLEDWTHKLCEIAFPMSWTDGGAKRASLQRGNRVDEDEGMEDNSLYSSRETVRDFKVSVRRTDASDRCRLKGDGVLRADMDALHLLDKTGDILYTWPYRFLRRFGRDKSTFSFEAGRRCDSGEGSFEFDTKKGNLLFQAVEAAINLQKISLPHRQTSGGGLVTPEMAPNQQNQNLPPPPVNPTLGHSRTPPLQMQPRVQVQQPPGAQAADGVYSMVIEPQSLQKIHKDNESSNPSQQQQRPQLSRLEPPVDKILTGVKSLTLDTRGLPVPRKNQVKMISSCPLPNASPESGSNLVPGSSSNPNPNSRLSPKLSSNPNLEQTYSQITMLDVAGRDIKKEKKSSSNAPPCTPQMISRDPDYSLPFDTIASNVMSDILHSHQGNVGADPLYDSIDELKVRNIFRSEATTRGSTYGKVDHIYDEPEGCAAAAGQEATALPSVYDDPEEMRGDAWRIMGTSADPKGHEYPYNPRVDDYAVPKRPKRAFVSQQSIAKEDEPEPKQEEEPEVEEEEEETEEQQYSPYNNVIVKMP</sequence>
<dbReference type="InterPro" id="IPR050996">
    <property type="entry name" value="Docking_Protein_DOK"/>
</dbReference>
<gene>
    <name evidence="6" type="ORF">ILYODFUR_017693</name>
</gene>
<dbReference type="InterPro" id="IPR002404">
    <property type="entry name" value="IRS_PTB"/>
</dbReference>
<evidence type="ECO:0000256" key="3">
    <source>
        <dbReference type="SAM" id="MobiDB-lite"/>
    </source>
</evidence>
<dbReference type="CDD" id="cd01203">
    <property type="entry name" value="PTB_DOK1_DOK2_DOK3"/>
    <property type="match status" value="1"/>
</dbReference>
<evidence type="ECO:0008006" key="8">
    <source>
        <dbReference type="Google" id="ProtNLM"/>
    </source>
</evidence>
<dbReference type="PANTHER" id="PTHR21258">
    <property type="entry name" value="DOCKING PROTEIN RELATED"/>
    <property type="match status" value="1"/>
</dbReference>
<dbReference type="Pfam" id="PF00169">
    <property type="entry name" value="PH"/>
    <property type="match status" value="1"/>
</dbReference>
<evidence type="ECO:0000313" key="6">
    <source>
        <dbReference type="EMBL" id="MEQ2225461.1"/>
    </source>
</evidence>
<feature type="region of interest" description="Disordered" evidence="3">
    <location>
        <begin position="563"/>
        <end position="635"/>
    </location>
</feature>
<protein>
    <recommendedName>
        <fullName evidence="8">Docking protein 2</fullName>
    </recommendedName>
</protein>
<feature type="region of interest" description="Disordered" evidence="3">
    <location>
        <begin position="332"/>
        <end position="358"/>
    </location>
</feature>
<accession>A0ABV0SZC5</accession>
<dbReference type="SMART" id="SM01244">
    <property type="entry name" value="IRS"/>
    <property type="match status" value="1"/>
</dbReference>
<feature type="compositionally biased region" description="Low complexity" evidence="3">
    <location>
        <begin position="338"/>
        <end position="354"/>
    </location>
</feature>
<feature type="region of interest" description="Disordered" evidence="3">
    <location>
        <begin position="386"/>
        <end position="425"/>
    </location>
</feature>
<keyword evidence="2" id="KW-0597">Phosphoprotein</keyword>
<dbReference type="SMART" id="SM00233">
    <property type="entry name" value="PH"/>
    <property type="match status" value="1"/>
</dbReference>
<feature type="domain" description="PH" evidence="4">
    <location>
        <begin position="4"/>
        <end position="121"/>
    </location>
</feature>
<evidence type="ECO:0000256" key="2">
    <source>
        <dbReference type="ARBA" id="ARBA00022553"/>
    </source>
</evidence>
<dbReference type="SMART" id="SM00310">
    <property type="entry name" value="PTBI"/>
    <property type="match status" value="1"/>
</dbReference>
<dbReference type="Pfam" id="PF02174">
    <property type="entry name" value="IRS"/>
    <property type="match status" value="1"/>
</dbReference>
<comment type="similarity">
    <text evidence="1">Belongs to the DOK family. Type A subfamily.</text>
</comment>
<evidence type="ECO:0000259" key="4">
    <source>
        <dbReference type="PROSITE" id="PS50003"/>
    </source>
</evidence>
<dbReference type="SUPFAM" id="SSF50729">
    <property type="entry name" value="PH domain-like"/>
    <property type="match status" value="2"/>
</dbReference>
<dbReference type="EMBL" id="JAHRIQ010013266">
    <property type="protein sequence ID" value="MEQ2225461.1"/>
    <property type="molecule type" value="Genomic_DNA"/>
</dbReference>
<evidence type="ECO:0000313" key="7">
    <source>
        <dbReference type="Proteomes" id="UP001482620"/>
    </source>
</evidence>